<dbReference type="eggNOG" id="COG0840">
    <property type="taxonomic scope" value="Bacteria"/>
</dbReference>
<dbReference type="Pfam" id="PF00672">
    <property type="entry name" value="HAMP"/>
    <property type="match status" value="1"/>
</dbReference>
<feature type="domain" description="Methyl-accepting transducer" evidence="5">
    <location>
        <begin position="290"/>
        <end position="512"/>
    </location>
</feature>
<dbReference type="AlphaFoldDB" id="H9UL12"/>
<keyword evidence="4" id="KW-0812">Transmembrane</keyword>
<dbReference type="PRINTS" id="PR00260">
    <property type="entry name" value="CHEMTRNSDUCR"/>
</dbReference>
<evidence type="ECO:0000259" key="5">
    <source>
        <dbReference type="PROSITE" id="PS50111"/>
    </source>
</evidence>
<keyword evidence="8" id="KW-1185">Reference proteome</keyword>
<dbReference type="KEGG" id="sfc:Spiaf_2168"/>
<sequence length="577" mass="62451">MVSIRTRLAVLGISSMLILSAVTVATAFWFFRAEIGRVYTQDFLSRIRAMEYEYDIVDAMSAATEEVEEIQTELLIRLEQQYMGDSYVQPFIINGDGRRIVWPDGLGLVGQGADPLLAAASPDDGIRTTVATDYGRSLFVGEYYPAWDWYTGFAVPDAVRFEGLYAFILTAVTLALLLTLAAFAGYAWMLRRSLGPLEQVAGALRSFGDGDLRQRIHLHSRDEIGRISDGVNTLAVSLSEMVQSIRDSVEEQTAVERSLYSSSENAGDLIARITTSTDEIASETDQLNEISAKTGGSIQTIAVQIARLVERIEEQYAAVTESTASIEQMTSSLQNVAAITKAKQDSSAQLIETARSGGEKLGMTMASVNAMLAQVDEIAEFVRIIQNVASQTNLLAMNAAIEAAHAGESGRGFAVVADEIRKLAEQANTHSSNTGQTVQAIIERIREAGAAGKDTEAAFAAIEAEVRTVAASLDEIAASSAELSTGSREMMSAMDILQNVTGEVRSGSSVVREQSEVMREMIDRLEAMAQKVRHASTVIAEEAHEARKAFDAVHSASRQLKTGSDSLQERVGRFSIA</sequence>
<dbReference type="CDD" id="cd06225">
    <property type="entry name" value="HAMP"/>
    <property type="match status" value="1"/>
</dbReference>
<protein>
    <submittedName>
        <fullName evidence="7">Methyl-accepting chemotaxis protein</fullName>
    </submittedName>
</protein>
<dbReference type="PANTHER" id="PTHR32089">
    <property type="entry name" value="METHYL-ACCEPTING CHEMOTAXIS PROTEIN MCPB"/>
    <property type="match status" value="1"/>
</dbReference>
<dbReference type="SUPFAM" id="SSF58104">
    <property type="entry name" value="Methyl-accepting chemotaxis protein (MCP) signaling domain"/>
    <property type="match status" value="1"/>
</dbReference>
<dbReference type="Gene3D" id="1.10.287.950">
    <property type="entry name" value="Methyl-accepting chemotaxis protein"/>
    <property type="match status" value="1"/>
</dbReference>
<evidence type="ECO:0000259" key="6">
    <source>
        <dbReference type="PROSITE" id="PS50885"/>
    </source>
</evidence>
<dbReference type="InterPro" id="IPR004089">
    <property type="entry name" value="MCPsignal_dom"/>
</dbReference>
<dbReference type="GO" id="GO:0006935">
    <property type="term" value="P:chemotaxis"/>
    <property type="evidence" value="ECO:0007669"/>
    <property type="project" value="InterPro"/>
</dbReference>
<evidence type="ECO:0000256" key="1">
    <source>
        <dbReference type="ARBA" id="ARBA00023224"/>
    </source>
</evidence>
<dbReference type="EMBL" id="CP003282">
    <property type="protein sequence ID" value="AFG38205.1"/>
    <property type="molecule type" value="Genomic_DNA"/>
</dbReference>
<dbReference type="SMART" id="SM00304">
    <property type="entry name" value="HAMP"/>
    <property type="match status" value="3"/>
</dbReference>
<comment type="similarity">
    <text evidence="2">Belongs to the methyl-accepting chemotaxis (MCP) protein family.</text>
</comment>
<keyword evidence="4" id="KW-1133">Transmembrane helix</keyword>
<dbReference type="OrthoDB" id="369336at2"/>
<evidence type="ECO:0000256" key="3">
    <source>
        <dbReference type="PROSITE-ProRule" id="PRU00284"/>
    </source>
</evidence>
<dbReference type="Gene3D" id="6.10.340.10">
    <property type="match status" value="1"/>
</dbReference>
<dbReference type="RefSeq" id="WP_014456188.1">
    <property type="nucleotide sequence ID" value="NC_017098.1"/>
</dbReference>
<dbReference type="HOGENOM" id="CLU_000445_107_18_12"/>
<dbReference type="PROSITE" id="PS50885">
    <property type="entry name" value="HAMP"/>
    <property type="match status" value="1"/>
</dbReference>
<dbReference type="PANTHER" id="PTHR32089:SF112">
    <property type="entry name" value="LYSOZYME-LIKE PROTEIN-RELATED"/>
    <property type="match status" value="1"/>
</dbReference>
<accession>H9UL12</accession>
<feature type="domain" description="HAMP" evidence="6">
    <location>
        <begin position="191"/>
        <end position="243"/>
    </location>
</feature>
<dbReference type="Proteomes" id="UP000007383">
    <property type="component" value="Chromosome"/>
</dbReference>
<dbReference type="SMART" id="SM00283">
    <property type="entry name" value="MA"/>
    <property type="match status" value="1"/>
</dbReference>
<reference evidence="8" key="1">
    <citation type="journal article" date="2013" name="Stand. Genomic Sci.">
        <title>Complete genome sequence of the halophilic bacterium Spirochaeta africana type strain (Z-7692(T)) from the alkaline Lake Magadi in the East African Rift.</title>
        <authorList>
            <person name="Liolos K."/>
            <person name="Abt B."/>
            <person name="Scheuner C."/>
            <person name="Teshima H."/>
            <person name="Held B."/>
            <person name="Lapidus A."/>
            <person name="Nolan M."/>
            <person name="Lucas S."/>
            <person name="Deshpande S."/>
            <person name="Cheng J.F."/>
            <person name="Tapia R."/>
            <person name="Goodwin L.A."/>
            <person name="Pitluck S."/>
            <person name="Pagani I."/>
            <person name="Ivanova N."/>
            <person name="Mavromatis K."/>
            <person name="Mikhailova N."/>
            <person name="Huntemann M."/>
            <person name="Pati A."/>
            <person name="Chen A."/>
            <person name="Palaniappan K."/>
            <person name="Land M."/>
            <person name="Rohde M."/>
            <person name="Tindall B.J."/>
            <person name="Detter J.C."/>
            <person name="Goker M."/>
            <person name="Bristow J."/>
            <person name="Eisen J.A."/>
            <person name="Markowitz V."/>
            <person name="Hugenholtz P."/>
            <person name="Woyke T."/>
            <person name="Klenk H.P."/>
            <person name="Kyrpides N.C."/>
        </authorList>
    </citation>
    <scope>NUCLEOTIDE SEQUENCE</scope>
    <source>
        <strain evidence="8">ATCC 700263 / DSM 8902 / Z-7692</strain>
    </source>
</reference>
<dbReference type="GO" id="GO:0007165">
    <property type="term" value="P:signal transduction"/>
    <property type="evidence" value="ECO:0007669"/>
    <property type="project" value="UniProtKB-KW"/>
</dbReference>
<organism evidence="7 8">
    <name type="scientific">Spirochaeta africana (strain ATCC 700263 / DSM 8902 / Z-7692)</name>
    <dbReference type="NCBI Taxonomy" id="889378"/>
    <lineage>
        <taxon>Bacteria</taxon>
        <taxon>Pseudomonadati</taxon>
        <taxon>Spirochaetota</taxon>
        <taxon>Spirochaetia</taxon>
        <taxon>Spirochaetales</taxon>
        <taxon>Spirochaetaceae</taxon>
        <taxon>Spirochaeta</taxon>
    </lineage>
</organism>
<dbReference type="STRING" id="889378.Spiaf_2168"/>
<evidence type="ECO:0000313" key="7">
    <source>
        <dbReference type="EMBL" id="AFG38205.1"/>
    </source>
</evidence>
<proteinExistence type="inferred from homology"/>
<keyword evidence="1 3" id="KW-0807">Transducer</keyword>
<dbReference type="InterPro" id="IPR003660">
    <property type="entry name" value="HAMP_dom"/>
</dbReference>
<dbReference type="InterPro" id="IPR004090">
    <property type="entry name" value="Chemotax_Me-accpt_rcpt"/>
</dbReference>
<dbReference type="Pfam" id="PF00015">
    <property type="entry name" value="MCPsignal"/>
    <property type="match status" value="1"/>
</dbReference>
<gene>
    <name evidence="7" type="ordered locus">Spiaf_2168</name>
</gene>
<name>H9UL12_SPIAZ</name>
<dbReference type="PROSITE" id="PS50111">
    <property type="entry name" value="CHEMOTAXIS_TRANSDUC_2"/>
    <property type="match status" value="1"/>
</dbReference>
<evidence type="ECO:0000313" key="8">
    <source>
        <dbReference type="Proteomes" id="UP000007383"/>
    </source>
</evidence>
<feature type="transmembrane region" description="Helical" evidence="4">
    <location>
        <begin position="164"/>
        <end position="189"/>
    </location>
</feature>
<keyword evidence="4" id="KW-0472">Membrane</keyword>
<dbReference type="GO" id="GO:0004888">
    <property type="term" value="F:transmembrane signaling receptor activity"/>
    <property type="evidence" value="ECO:0007669"/>
    <property type="project" value="InterPro"/>
</dbReference>
<dbReference type="PATRIC" id="fig|889378.3.peg.2144"/>
<dbReference type="GO" id="GO:0016020">
    <property type="term" value="C:membrane"/>
    <property type="evidence" value="ECO:0007669"/>
    <property type="project" value="InterPro"/>
</dbReference>
<evidence type="ECO:0000256" key="2">
    <source>
        <dbReference type="ARBA" id="ARBA00029447"/>
    </source>
</evidence>
<evidence type="ECO:0000256" key="4">
    <source>
        <dbReference type="SAM" id="Phobius"/>
    </source>
</evidence>